<dbReference type="InterPro" id="IPR014756">
    <property type="entry name" value="Ig_E-set"/>
</dbReference>
<dbReference type="InterPro" id="IPR050357">
    <property type="entry name" value="Arrestin_domain-protein"/>
</dbReference>
<dbReference type="GO" id="GO:0005737">
    <property type="term" value="C:cytoplasm"/>
    <property type="evidence" value="ECO:0007669"/>
    <property type="project" value="TreeGrafter"/>
</dbReference>
<organism evidence="2 3">
    <name type="scientific">Acrobeloides nanus</name>
    <dbReference type="NCBI Taxonomy" id="290746"/>
    <lineage>
        <taxon>Eukaryota</taxon>
        <taxon>Metazoa</taxon>
        <taxon>Ecdysozoa</taxon>
        <taxon>Nematoda</taxon>
        <taxon>Chromadorea</taxon>
        <taxon>Rhabditida</taxon>
        <taxon>Tylenchina</taxon>
        <taxon>Cephalobomorpha</taxon>
        <taxon>Cephaloboidea</taxon>
        <taxon>Cephalobidae</taxon>
        <taxon>Acrobeloides</taxon>
    </lineage>
</organism>
<reference evidence="3" key="1">
    <citation type="submission" date="2022-11" db="UniProtKB">
        <authorList>
            <consortium name="WormBaseParasite"/>
        </authorList>
    </citation>
    <scope>IDENTIFICATION</scope>
</reference>
<dbReference type="Proteomes" id="UP000887540">
    <property type="component" value="Unplaced"/>
</dbReference>
<name>A0A914EDG8_9BILA</name>
<protein>
    <submittedName>
        <fullName evidence="3">Arrestin C-terminal-like domain-containing protein</fullName>
    </submittedName>
</protein>
<keyword evidence="2" id="KW-1185">Reference proteome</keyword>
<proteinExistence type="predicted"/>
<dbReference type="Gene3D" id="2.60.40.640">
    <property type="match status" value="2"/>
</dbReference>
<dbReference type="PANTHER" id="PTHR11188">
    <property type="entry name" value="ARRESTIN DOMAIN CONTAINING PROTEIN"/>
    <property type="match status" value="1"/>
</dbReference>
<dbReference type="PANTHER" id="PTHR11188:SF176">
    <property type="entry name" value="ARRESTIN DOMAIN-CONTAINING PROTEIN 1"/>
    <property type="match status" value="1"/>
</dbReference>
<sequence>MIRGHETYMDYKIVLWDGGNGKILPAGIHNFNFDFPLPSTCPPNYEVLPHFDLNTVPNAASPVVKDLSKNLGFIFKHGELNVKTILPKSGYVPGENIEIYLEFVNESSRPIDCIDAKLVEFASYEGTCICHYDHHLERKQKNRTVAKMSKEFYFREPKILAKTSRSEVLSFQVPPIVPSFNNCSIIQVNYILKVKVYAQGFVNNSVTFGFPILIGTYPINNQTINPLACPAAPPDCIESPHPTIPSAEIFGPPPSYAECMFGQGSMALDDEDTKHAENIGFAPRYLFYNNFPTSSGLSTPLAPPES</sequence>
<dbReference type="AlphaFoldDB" id="A0A914EDG8"/>
<dbReference type="InterPro" id="IPR014752">
    <property type="entry name" value="Arrestin-like_C"/>
</dbReference>
<dbReference type="GO" id="GO:0015031">
    <property type="term" value="P:protein transport"/>
    <property type="evidence" value="ECO:0007669"/>
    <property type="project" value="TreeGrafter"/>
</dbReference>
<dbReference type="InterPro" id="IPR011022">
    <property type="entry name" value="Arrestin_C-like"/>
</dbReference>
<dbReference type="SUPFAM" id="SSF81296">
    <property type="entry name" value="E set domains"/>
    <property type="match status" value="1"/>
</dbReference>
<evidence type="ECO:0000259" key="1">
    <source>
        <dbReference type="SMART" id="SM01017"/>
    </source>
</evidence>
<accession>A0A914EDG8</accession>
<dbReference type="SMART" id="SM01017">
    <property type="entry name" value="Arrestin_C"/>
    <property type="match status" value="1"/>
</dbReference>
<dbReference type="Pfam" id="PF02752">
    <property type="entry name" value="Arrestin_C"/>
    <property type="match status" value="1"/>
</dbReference>
<dbReference type="WBParaSite" id="ACRNAN_scaffold7456.g19259.t1">
    <property type="protein sequence ID" value="ACRNAN_scaffold7456.g19259.t1"/>
    <property type="gene ID" value="ACRNAN_scaffold7456.g19259"/>
</dbReference>
<feature type="domain" description="Arrestin C-terminal-like" evidence="1">
    <location>
        <begin position="76"/>
        <end position="219"/>
    </location>
</feature>
<evidence type="ECO:0000313" key="2">
    <source>
        <dbReference type="Proteomes" id="UP000887540"/>
    </source>
</evidence>
<evidence type="ECO:0000313" key="3">
    <source>
        <dbReference type="WBParaSite" id="ACRNAN_scaffold7456.g19259.t1"/>
    </source>
</evidence>